<organism evidence="1 2">
    <name type="scientific">Streptomyces broussonetiae</name>
    <dbReference type="NCBI Taxonomy" id="2686304"/>
    <lineage>
        <taxon>Bacteria</taxon>
        <taxon>Bacillati</taxon>
        <taxon>Actinomycetota</taxon>
        <taxon>Actinomycetes</taxon>
        <taxon>Kitasatosporales</taxon>
        <taxon>Streptomycetaceae</taxon>
        <taxon>Streptomyces</taxon>
    </lineage>
</organism>
<keyword evidence="1" id="KW-0418">Kinase</keyword>
<evidence type="ECO:0000313" key="2">
    <source>
        <dbReference type="Proteomes" id="UP001585080"/>
    </source>
</evidence>
<dbReference type="InterPro" id="IPR027417">
    <property type="entry name" value="P-loop_NTPase"/>
</dbReference>
<dbReference type="EMBL" id="JAYMRP010000015">
    <property type="protein sequence ID" value="MFB8774723.1"/>
    <property type="molecule type" value="Genomic_DNA"/>
</dbReference>
<evidence type="ECO:0000313" key="1">
    <source>
        <dbReference type="EMBL" id="MFB8774723.1"/>
    </source>
</evidence>
<dbReference type="EC" id="2.7.1.25" evidence="1"/>
<dbReference type="Gene3D" id="3.40.50.300">
    <property type="entry name" value="P-loop containing nucleotide triphosphate hydrolases"/>
    <property type="match status" value="1"/>
</dbReference>
<reference evidence="1 2" key="1">
    <citation type="submission" date="2024-01" db="EMBL/GenBank/DDBJ databases">
        <title>Genome mining of biosynthetic gene clusters to explore secondary metabolites of Streptomyces sp.</title>
        <authorList>
            <person name="Baig A."/>
            <person name="Ajitkumar Shintre N."/>
            <person name="Kumar H."/>
            <person name="Anbarasu A."/>
            <person name="Ramaiah S."/>
        </authorList>
    </citation>
    <scope>NUCLEOTIDE SEQUENCE [LARGE SCALE GENOMIC DNA]</scope>
    <source>
        <strain evidence="1 2">A57</strain>
    </source>
</reference>
<comment type="caution">
    <text evidence="1">The sequence shown here is derived from an EMBL/GenBank/DDBJ whole genome shotgun (WGS) entry which is preliminary data.</text>
</comment>
<dbReference type="RefSeq" id="WP_376733420.1">
    <property type="nucleotide sequence ID" value="NZ_JAYMRP010000015.1"/>
</dbReference>
<dbReference type="GO" id="GO:0004020">
    <property type="term" value="F:adenylylsulfate kinase activity"/>
    <property type="evidence" value="ECO:0007669"/>
    <property type="project" value="UniProtKB-EC"/>
</dbReference>
<keyword evidence="2" id="KW-1185">Reference proteome</keyword>
<dbReference type="Proteomes" id="UP001585080">
    <property type="component" value="Unassembled WGS sequence"/>
</dbReference>
<name>A0ABV5EDG6_9ACTN</name>
<proteinExistence type="predicted"/>
<accession>A0ABV5EDG6</accession>
<protein>
    <submittedName>
        <fullName evidence="1">Adenylyl-sulfate kinase</fullName>
        <ecNumber evidence="1">2.7.1.25</ecNumber>
    </submittedName>
</protein>
<gene>
    <name evidence="1" type="ORF">VSS16_18650</name>
</gene>
<sequence length="128" mass="13673">MTAPADRSGVRCRCTCPGATVWLTGGPAADRLAAAYALAERLLAEERRVEVLDRFDELGTDARRIGLVAEVLARNGVVAVVPCAPETLAAVRARHSASNTRYVEICVTGRRSPEESVRAAHGRLLGPH</sequence>
<keyword evidence="1" id="KW-0808">Transferase</keyword>